<comment type="similarity">
    <text evidence="1 3">Belongs to the short-chain dehydrogenases/reductases (SDR) family.</text>
</comment>
<keyword evidence="2" id="KW-0560">Oxidoreductase</keyword>
<name>A0A6P2BXL4_9ACTN</name>
<sequence>MELNGTSAVVTGGASGLGEATARVLAAAGAHVVIADLNEELGKQVAEEIGGQFAKTNVTDEGDAAAAIAAAEGSGHPLRVVVNCAGIGYAARTVNRDGSPHDLASFAKVIAVNLTGTFNVLRLAASAMAKTEPADADGQRGVIINTSSVAGIEGQTGQIAYSASKGGIIGMTVPAARDLSVIGVRVNTICPGVIFTPIYKSIAGGGKEADEFLARLAAPVVFPKRLGRADEFGQLVRSLVENDYMNAEVIRFDGGIRFQPK</sequence>
<dbReference type="InterPro" id="IPR036291">
    <property type="entry name" value="NAD(P)-bd_dom_sf"/>
</dbReference>
<dbReference type="InterPro" id="IPR002347">
    <property type="entry name" value="SDR_fam"/>
</dbReference>
<proteinExistence type="inferred from homology"/>
<dbReference type="InterPro" id="IPR020904">
    <property type="entry name" value="Sc_DH/Rdtase_CS"/>
</dbReference>
<comment type="caution">
    <text evidence="4">The sequence shown here is derived from an EMBL/GenBank/DDBJ whole genome shotgun (WGS) entry which is preliminary data.</text>
</comment>
<organism evidence="4 5">
    <name type="scientific">Trebonia kvetii</name>
    <dbReference type="NCBI Taxonomy" id="2480626"/>
    <lineage>
        <taxon>Bacteria</taxon>
        <taxon>Bacillati</taxon>
        <taxon>Actinomycetota</taxon>
        <taxon>Actinomycetes</taxon>
        <taxon>Streptosporangiales</taxon>
        <taxon>Treboniaceae</taxon>
        <taxon>Trebonia</taxon>
    </lineage>
</organism>
<dbReference type="AlphaFoldDB" id="A0A6P2BXL4"/>
<dbReference type="PRINTS" id="PR00080">
    <property type="entry name" value="SDRFAMILY"/>
</dbReference>
<dbReference type="RefSeq" id="WP_145853685.1">
    <property type="nucleotide sequence ID" value="NZ_RPFW01000003.1"/>
</dbReference>
<dbReference type="EMBL" id="RPFW01000003">
    <property type="protein sequence ID" value="TVZ03814.1"/>
    <property type="molecule type" value="Genomic_DNA"/>
</dbReference>
<dbReference type="SUPFAM" id="SSF51735">
    <property type="entry name" value="NAD(P)-binding Rossmann-fold domains"/>
    <property type="match status" value="1"/>
</dbReference>
<dbReference type="PANTHER" id="PTHR43658">
    <property type="entry name" value="SHORT-CHAIN DEHYDROGENASE/REDUCTASE"/>
    <property type="match status" value="1"/>
</dbReference>
<gene>
    <name evidence="4" type="ORF">EAS64_15250</name>
</gene>
<dbReference type="Proteomes" id="UP000460272">
    <property type="component" value="Unassembled WGS sequence"/>
</dbReference>
<dbReference type="GO" id="GO:0016491">
    <property type="term" value="F:oxidoreductase activity"/>
    <property type="evidence" value="ECO:0007669"/>
    <property type="project" value="UniProtKB-KW"/>
</dbReference>
<dbReference type="PANTHER" id="PTHR43658:SF8">
    <property type="entry name" value="17-BETA-HYDROXYSTEROID DEHYDROGENASE 14-RELATED"/>
    <property type="match status" value="1"/>
</dbReference>
<evidence type="ECO:0000256" key="1">
    <source>
        <dbReference type="ARBA" id="ARBA00006484"/>
    </source>
</evidence>
<evidence type="ECO:0000256" key="3">
    <source>
        <dbReference type="RuleBase" id="RU000363"/>
    </source>
</evidence>
<dbReference type="Pfam" id="PF00106">
    <property type="entry name" value="adh_short"/>
    <property type="match status" value="1"/>
</dbReference>
<evidence type="ECO:0000313" key="4">
    <source>
        <dbReference type="EMBL" id="TVZ03814.1"/>
    </source>
</evidence>
<dbReference type="PROSITE" id="PS00061">
    <property type="entry name" value="ADH_SHORT"/>
    <property type="match status" value="1"/>
</dbReference>
<dbReference type="PRINTS" id="PR00081">
    <property type="entry name" value="GDHRDH"/>
</dbReference>
<reference evidence="4 5" key="1">
    <citation type="submission" date="2018-11" db="EMBL/GenBank/DDBJ databases">
        <title>Trebonia kvetii gen.nov., sp.nov., a novel acidophilic actinobacterium, and proposal of the new actinobacterial family Treboniaceae fam. nov.</title>
        <authorList>
            <person name="Rapoport D."/>
            <person name="Sagova-Mareckova M."/>
            <person name="Sedlacek I."/>
            <person name="Provaznik J."/>
            <person name="Kralova S."/>
            <person name="Pavlinic D."/>
            <person name="Benes V."/>
            <person name="Kopecky J."/>
        </authorList>
    </citation>
    <scope>NUCLEOTIDE SEQUENCE [LARGE SCALE GENOMIC DNA]</scope>
    <source>
        <strain evidence="4 5">15Tr583</strain>
    </source>
</reference>
<evidence type="ECO:0000313" key="5">
    <source>
        <dbReference type="Proteomes" id="UP000460272"/>
    </source>
</evidence>
<dbReference type="Gene3D" id="3.40.50.720">
    <property type="entry name" value="NAD(P)-binding Rossmann-like Domain"/>
    <property type="match status" value="1"/>
</dbReference>
<accession>A0A6P2BXL4</accession>
<keyword evidence="5" id="KW-1185">Reference proteome</keyword>
<protein>
    <submittedName>
        <fullName evidence="4">SDR family NAD(P)-dependent oxidoreductase</fullName>
    </submittedName>
</protein>
<dbReference type="OrthoDB" id="9795647at2"/>
<evidence type="ECO:0000256" key="2">
    <source>
        <dbReference type="ARBA" id="ARBA00023002"/>
    </source>
</evidence>